<proteinExistence type="predicted"/>
<comment type="caution">
    <text evidence="1">The sequence shown here is derived from an EMBL/GenBank/DDBJ whole genome shotgun (WGS) entry which is preliminary data.</text>
</comment>
<reference evidence="2" key="1">
    <citation type="journal article" date="2014" name="Stand. Genomic Sci.">
        <title>Genome sequence of the exopolysaccharide-producing Salipiger mucosus type strain (DSM 16094(T)), a moderately halophilic member of the Roseobacter clade.</title>
        <authorList>
            <person name="Riedel T."/>
            <person name="Spring S."/>
            <person name="Fiebig A."/>
            <person name="Petersen J."/>
            <person name="Kyrpides N.C."/>
            <person name="Goker M."/>
            <person name="Klenk H.P."/>
        </authorList>
    </citation>
    <scope>NUCLEOTIDE SEQUENCE [LARGE SCALE GENOMIC DNA]</scope>
    <source>
        <strain evidence="2">DSM 16094</strain>
    </source>
</reference>
<dbReference type="AlphaFoldDB" id="S9QTR4"/>
<sequence>MGMVMHRLQMAHRKQFLSTRIDGNPVCAWLGFEISLRFWGFGDDGNKEMWEANHQTTYIDTLFSPSGTLWVSTSDSFHTQNWKMTGSHWPHYMENWEQEPRDVLWEKADNLLPKDYWDRASRTDAIDMIAMPTRLPAELVVVETKAGTDERGRETDIVKSLEPYETF</sequence>
<dbReference type="Proteomes" id="UP000015347">
    <property type="component" value="Unassembled WGS sequence"/>
</dbReference>
<evidence type="ECO:0000313" key="2">
    <source>
        <dbReference type="Proteomes" id="UP000015347"/>
    </source>
</evidence>
<dbReference type="STRING" id="1123237.Salmuc_01324"/>
<keyword evidence="2" id="KW-1185">Reference proteome</keyword>
<dbReference type="RefSeq" id="WP_020042176.1">
    <property type="nucleotide sequence ID" value="NZ_KE557274.1"/>
</dbReference>
<dbReference type="HOGENOM" id="CLU_1593381_0_0_5"/>
<dbReference type="OrthoDB" id="9809583at2"/>
<dbReference type="EMBL" id="APVH01000012">
    <property type="protein sequence ID" value="EPX84751.1"/>
    <property type="molecule type" value="Genomic_DNA"/>
</dbReference>
<name>S9QTR4_9RHOB</name>
<evidence type="ECO:0000313" key="1">
    <source>
        <dbReference type="EMBL" id="EPX84751.1"/>
    </source>
</evidence>
<accession>S9QTR4</accession>
<gene>
    <name evidence="1" type="ORF">Salmuc_01324</name>
</gene>
<organism evidence="1 2">
    <name type="scientific">Salipiger mucosus DSM 16094</name>
    <dbReference type="NCBI Taxonomy" id="1123237"/>
    <lineage>
        <taxon>Bacteria</taxon>
        <taxon>Pseudomonadati</taxon>
        <taxon>Pseudomonadota</taxon>
        <taxon>Alphaproteobacteria</taxon>
        <taxon>Rhodobacterales</taxon>
        <taxon>Roseobacteraceae</taxon>
        <taxon>Salipiger</taxon>
    </lineage>
</organism>
<protein>
    <submittedName>
        <fullName evidence="1">Uncharacterized protein</fullName>
    </submittedName>
</protein>